<feature type="region of interest" description="Disordered" evidence="3">
    <location>
        <begin position="578"/>
        <end position="744"/>
    </location>
</feature>
<evidence type="ECO:0000313" key="6">
    <source>
        <dbReference type="Proteomes" id="UP000315295"/>
    </source>
</evidence>
<evidence type="ECO:0000259" key="4">
    <source>
        <dbReference type="PROSITE" id="PS51774"/>
    </source>
</evidence>
<feature type="domain" description="NAB" evidence="4">
    <location>
        <begin position="10"/>
        <end position="90"/>
    </location>
</feature>
<feature type="region of interest" description="Disordered" evidence="3">
    <location>
        <begin position="112"/>
        <end position="180"/>
    </location>
</feature>
<evidence type="ECO:0000313" key="5">
    <source>
        <dbReference type="EMBL" id="TQD91360.1"/>
    </source>
</evidence>
<feature type="coiled-coil region" evidence="2">
    <location>
        <begin position="377"/>
        <end position="446"/>
    </location>
</feature>
<feature type="compositionally biased region" description="Polar residues" evidence="3">
    <location>
        <begin position="709"/>
        <end position="721"/>
    </location>
</feature>
<evidence type="ECO:0000256" key="3">
    <source>
        <dbReference type="SAM" id="MobiDB-lite"/>
    </source>
</evidence>
<dbReference type="InterPro" id="IPR056889">
    <property type="entry name" value="NET2A-D/KIP1-like_C"/>
</dbReference>
<dbReference type="STRING" id="106549.A0A540LXZ5"/>
<dbReference type="PANTHER" id="PTHR31631:SF0">
    <property type="entry name" value="PROTEIN NETWORKED 2D"/>
    <property type="match status" value="1"/>
</dbReference>
<feature type="compositionally biased region" description="Basic and acidic residues" evidence="3">
    <location>
        <begin position="510"/>
        <end position="528"/>
    </location>
</feature>
<feature type="compositionally biased region" description="Basic and acidic residues" evidence="3">
    <location>
        <begin position="140"/>
        <end position="156"/>
    </location>
</feature>
<dbReference type="InterPro" id="IPR011684">
    <property type="entry name" value="NAB"/>
</dbReference>
<dbReference type="Pfam" id="PF07765">
    <property type="entry name" value="KIP1"/>
    <property type="match status" value="1"/>
</dbReference>
<feature type="region of interest" description="Disordered" evidence="3">
    <location>
        <begin position="510"/>
        <end position="557"/>
    </location>
</feature>
<dbReference type="AlphaFoldDB" id="A0A540LXZ5"/>
<accession>A0A540LXZ5</accession>
<dbReference type="Pfam" id="PF24918">
    <property type="entry name" value="NET2A_C"/>
    <property type="match status" value="1"/>
</dbReference>
<proteinExistence type="predicted"/>
<evidence type="ECO:0000256" key="2">
    <source>
        <dbReference type="SAM" id="Coils"/>
    </source>
</evidence>
<feature type="compositionally biased region" description="Polar residues" evidence="3">
    <location>
        <begin position="627"/>
        <end position="649"/>
    </location>
</feature>
<dbReference type="InterPro" id="IPR056888">
    <property type="entry name" value="NET2A-D/KIP1-like_dom"/>
</dbReference>
<feature type="coiled-coil region" evidence="2">
    <location>
        <begin position="890"/>
        <end position="917"/>
    </location>
</feature>
<feature type="compositionally biased region" description="Polar residues" evidence="3">
    <location>
        <begin position="157"/>
        <end position="169"/>
    </location>
</feature>
<feature type="region of interest" description="Disordered" evidence="3">
    <location>
        <begin position="291"/>
        <end position="330"/>
    </location>
</feature>
<dbReference type="Pfam" id="PF25014">
    <property type="entry name" value="NET2A"/>
    <property type="match status" value="1"/>
</dbReference>
<reference evidence="5 6" key="1">
    <citation type="journal article" date="2019" name="G3 (Bethesda)">
        <title>Sequencing of a Wild Apple (Malus baccata) Genome Unravels the Differences Between Cultivated and Wild Apple Species Regarding Disease Resistance and Cold Tolerance.</title>
        <authorList>
            <person name="Chen X."/>
        </authorList>
    </citation>
    <scope>NUCLEOTIDE SEQUENCE [LARGE SCALE GENOMIC DNA]</scope>
    <source>
        <strain evidence="6">cv. Shandingzi</strain>
        <tissue evidence="5">Leaves</tissue>
    </source>
</reference>
<feature type="compositionally biased region" description="Basic and acidic residues" evidence="3">
    <location>
        <begin position="616"/>
        <end position="626"/>
    </location>
</feature>
<organism evidence="5 6">
    <name type="scientific">Malus baccata</name>
    <name type="common">Siberian crab apple</name>
    <name type="synonym">Pyrus baccata</name>
    <dbReference type="NCBI Taxonomy" id="106549"/>
    <lineage>
        <taxon>Eukaryota</taxon>
        <taxon>Viridiplantae</taxon>
        <taxon>Streptophyta</taxon>
        <taxon>Embryophyta</taxon>
        <taxon>Tracheophyta</taxon>
        <taxon>Spermatophyta</taxon>
        <taxon>Magnoliopsida</taxon>
        <taxon>eudicotyledons</taxon>
        <taxon>Gunneridae</taxon>
        <taxon>Pentapetalae</taxon>
        <taxon>rosids</taxon>
        <taxon>fabids</taxon>
        <taxon>Rosales</taxon>
        <taxon>Rosaceae</taxon>
        <taxon>Amygdaloideae</taxon>
        <taxon>Maleae</taxon>
        <taxon>Malus</taxon>
    </lineage>
</organism>
<evidence type="ECO:0000256" key="1">
    <source>
        <dbReference type="ARBA" id="ARBA00023054"/>
    </source>
</evidence>
<comment type="caution">
    <text evidence="5">The sequence shown here is derived from an EMBL/GenBank/DDBJ whole genome shotgun (WGS) entry which is preliminary data.</text>
</comment>
<keyword evidence="6" id="KW-1185">Reference proteome</keyword>
<feature type="region of interest" description="Disordered" evidence="3">
    <location>
        <begin position="831"/>
        <end position="859"/>
    </location>
</feature>
<name>A0A540LXZ5_MALBA</name>
<keyword evidence="1 2" id="KW-0175">Coiled coil</keyword>
<feature type="compositionally biased region" description="Polar residues" evidence="3">
    <location>
        <begin position="837"/>
        <end position="846"/>
    </location>
</feature>
<gene>
    <name evidence="5" type="ORF">C1H46_023039</name>
</gene>
<feature type="compositionally biased region" description="Basic and acidic residues" evidence="3">
    <location>
        <begin position="663"/>
        <end position="701"/>
    </location>
</feature>
<dbReference type="Proteomes" id="UP000315295">
    <property type="component" value="Unassembled WGS sequence"/>
</dbReference>
<dbReference type="PROSITE" id="PS51774">
    <property type="entry name" value="NAB"/>
    <property type="match status" value="1"/>
</dbReference>
<dbReference type="GO" id="GO:0003779">
    <property type="term" value="F:actin binding"/>
    <property type="evidence" value="ECO:0007669"/>
    <property type="project" value="InterPro"/>
</dbReference>
<sequence>MLQRAASNAYSWWWASHIRTKQSKWLDQNLQDMEEKVQSVLKLIEEDGDSFAKRAEMYFKNRPELIHFVEETYRAYRSLAERYDHISTELQNANNTIASVFPEQVQFAMDDEDEYPSTKTPRRPPDISKGNIPNVPPKGPTKDLRSLLTKATEKNKLQPQRSMKSTSAKTVPKSGLTKPQAREEIDKTQKQILSLQTEKEFVKSSYENGLAKYWEIENQIKGMQEKVCVLQDEFGDGTVIEDDEARHLMAAAALKSCQQTLVDLQAKQETTAEEARVESKRVKDARKNLETLKNEFHPDQPNPEKPNAKDESVNAANEKSLDQEVDKAAHQKQKLELLRKKIKEHYDAAPDSSLTVSEMAEKIDELVTKVISLESAVSSQTALVKRLRSENDEIQEQIKNLEGDKATLVGDKKDLSEKLKEMEEKLHQVQDLNQSVENQNDNLQTHFTEATCNLDHISHKLEAVKPDEEVKVTGSSETKEESLVETKLQKQLQGEVNAVNPVAGSKVLQEAKSDEELKPTVSLRKDEELPPELRALKESTEHKEMAKSTDGSIKATDALSTSAGKDVSQSLEIKNAVNPVAESKVLQEAKSDEVQPTVSLRKDEELPPKVRPLIESTEHKEMEKSTDGSATDALSTSAGNQGKEVSQSPEIEKSVSPVAGTKEVQEAKLDEELKATVSHQKEEESLDEGRLSKESIEHKQTENPADGSLTATDALSTSAGNQGKDVCESPEINNEVVEQAARNEDEPDWQKLFVNGMEGREKILLTEYTITLRNYKDLKKKFSEAENDLFETSVQIKELKSASTMKDEEIKSLHKKLDLLLQSLGKSKDSEELKALDTQQTPTSISADRKEDDEFEGTSEIEEKFRSNIDELLEENLDFWLKFSASFHQVQQFETTVQDLQSEISKLEEKTKKQDGSSHAKYSMKSDARPIYKHLMEIQTELNVWLEKGALLKDELQCRFTSLCDIQEEITRALKTSAEDGDFKFTSYQAAKFQGEILNMKQENNKVADELQAGLDHVNALQIEIEKTMAKLNEDYRLVGSKKQPPPQLAHSESRSRVPLRSFIFGVTPKKQKRSIFSVVAPAMHKRYQDSKAKSSQL</sequence>
<dbReference type="EMBL" id="VIEB01000422">
    <property type="protein sequence ID" value="TQD91360.1"/>
    <property type="molecule type" value="Genomic_DNA"/>
</dbReference>
<feature type="compositionally biased region" description="Basic and acidic residues" evidence="3">
    <location>
        <begin position="534"/>
        <end position="547"/>
    </location>
</feature>
<dbReference type="PANTHER" id="PTHR31631">
    <property type="entry name" value="PROTEIN NETWORKED 2D"/>
    <property type="match status" value="1"/>
</dbReference>
<protein>
    <recommendedName>
        <fullName evidence="4">NAB domain-containing protein</fullName>
    </recommendedName>
</protein>
<feature type="compositionally biased region" description="Basic and acidic residues" evidence="3">
    <location>
        <begin position="319"/>
        <end position="330"/>
    </location>
</feature>